<reference evidence="2" key="1">
    <citation type="submission" date="2022-11" db="UniProtKB">
        <authorList>
            <consortium name="WormBaseParasite"/>
        </authorList>
    </citation>
    <scope>IDENTIFICATION</scope>
</reference>
<protein>
    <submittedName>
        <fullName evidence="2">Uncharacterized protein</fullName>
    </submittedName>
</protein>
<proteinExistence type="predicted"/>
<name>A0AC35G374_9BILA</name>
<accession>A0AC35G374</accession>
<dbReference type="Proteomes" id="UP000887580">
    <property type="component" value="Unplaced"/>
</dbReference>
<evidence type="ECO:0000313" key="2">
    <source>
        <dbReference type="WBParaSite" id="PS1159_v2.g22916.t1"/>
    </source>
</evidence>
<sequence length="313" mass="36696">MKKSTTIKMRKCTTLEVPNWLNIILIGMNEYQNTGSMYVIKKCIHILHNNAEAYCQHASQCRLRTLTIDNINYDSIKVPFVNYCHIKTIKKFNFTMIPEIIESPEDIEFIFCVIKYERKDHAVCKFKDFPYLAFLTLEPVKKCKAFQEYIANFEIFVNMLLSFNEMLKIKEEKLKKLESFKERNKMIHRRITNLEAEKRFIYLQILVGFALCTDPKGTKANELLNLAFDQLAFDAFDQLTFDGKSDVSIIWFNKSIKKFNTKFWDIKDGKCFGSQFDEEDITVFNCMEEESGEKELSKVAAAKKGNKKSNKNK</sequence>
<dbReference type="WBParaSite" id="PS1159_v2.g22916.t1">
    <property type="protein sequence ID" value="PS1159_v2.g22916.t1"/>
    <property type="gene ID" value="PS1159_v2.g22916"/>
</dbReference>
<organism evidence="1 2">
    <name type="scientific">Panagrolaimus sp. PS1159</name>
    <dbReference type="NCBI Taxonomy" id="55785"/>
    <lineage>
        <taxon>Eukaryota</taxon>
        <taxon>Metazoa</taxon>
        <taxon>Ecdysozoa</taxon>
        <taxon>Nematoda</taxon>
        <taxon>Chromadorea</taxon>
        <taxon>Rhabditida</taxon>
        <taxon>Tylenchina</taxon>
        <taxon>Panagrolaimomorpha</taxon>
        <taxon>Panagrolaimoidea</taxon>
        <taxon>Panagrolaimidae</taxon>
        <taxon>Panagrolaimus</taxon>
    </lineage>
</organism>
<evidence type="ECO:0000313" key="1">
    <source>
        <dbReference type="Proteomes" id="UP000887580"/>
    </source>
</evidence>